<dbReference type="Proteomes" id="UP000429607">
    <property type="component" value="Unassembled WGS sequence"/>
</dbReference>
<feature type="region of interest" description="Disordered" evidence="1">
    <location>
        <begin position="233"/>
        <end position="289"/>
    </location>
</feature>
<reference evidence="3 4" key="1">
    <citation type="submission" date="2018-09" db="EMBL/GenBank/DDBJ databases">
        <title>Genomic investigation of the strawberry pathogen Phytophthora fragariae indicates pathogenicity is determined by transcriptional variation in three key races.</title>
        <authorList>
            <person name="Adams T.M."/>
            <person name="Armitage A.D."/>
            <person name="Sobczyk M.K."/>
            <person name="Bates H.J."/>
            <person name="Dunwell J.M."/>
            <person name="Nellist C.F."/>
            <person name="Harrison R.J."/>
        </authorList>
    </citation>
    <scope>NUCLEOTIDE SEQUENCE [LARGE SCALE GENOMIC DNA]</scope>
    <source>
        <strain evidence="3 4">SCRP249</strain>
    </source>
</reference>
<evidence type="ECO:0000259" key="2">
    <source>
        <dbReference type="Pfam" id="PF13843"/>
    </source>
</evidence>
<organism evidence="3 4">
    <name type="scientific">Phytophthora rubi</name>
    <dbReference type="NCBI Taxonomy" id="129364"/>
    <lineage>
        <taxon>Eukaryota</taxon>
        <taxon>Sar</taxon>
        <taxon>Stramenopiles</taxon>
        <taxon>Oomycota</taxon>
        <taxon>Peronosporomycetes</taxon>
        <taxon>Peronosporales</taxon>
        <taxon>Peronosporaceae</taxon>
        <taxon>Phytophthora</taxon>
    </lineage>
</organism>
<protein>
    <recommendedName>
        <fullName evidence="2">PiggyBac transposable element-derived protein domain-containing protein</fullName>
    </recommendedName>
</protein>
<feature type="compositionally biased region" description="Basic and acidic residues" evidence="1">
    <location>
        <begin position="251"/>
        <end position="260"/>
    </location>
</feature>
<dbReference type="PANTHER" id="PTHR46599">
    <property type="entry name" value="PIGGYBAC TRANSPOSABLE ELEMENT-DERIVED PROTEIN 4"/>
    <property type="match status" value="1"/>
</dbReference>
<accession>A0A6A3LKN4</accession>
<name>A0A6A3LKN4_9STRA</name>
<proteinExistence type="predicted"/>
<dbReference type="EMBL" id="QXFV01000951">
    <property type="protein sequence ID" value="KAE9020041.1"/>
    <property type="molecule type" value="Genomic_DNA"/>
</dbReference>
<dbReference type="AlphaFoldDB" id="A0A6A3LKN4"/>
<dbReference type="InterPro" id="IPR029526">
    <property type="entry name" value="PGBD"/>
</dbReference>
<evidence type="ECO:0000313" key="4">
    <source>
        <dbReference type="Proteomes" id="UP000429607"/>
    </source>
</evidence>
<gene>
    <name evidence="3" type="ORF">PR001_g13714</name>
</gene>
<comment type="caution">
    <text evidence="3">The sequence shown here is derived from an EMBL/GenBank/DDBJ whole genome shotgun (WGS) entry which is preliminary data.</text>
</comment>
<evidence type="ECO:0000313" key="3">
    <source>
        <dbReference type="EMBL" id="KAE9020041.1"/>
    </source>
</evidence>
<sequence length="289" mass="32419">MLAPIRKGIAAHWSVAKVGAMPANRFGLFMSKNRFFHIMGYMHFSNNKSPKASTDRAWKIRPVVDVLQRTFARGYRVPPPVISFDEATLPSRSKYNPTRQLNKDKPHKWGTKRATSAQERTAASPVRDGSTQRRNGDEGLAPIDADHRLEENPDTVDCEQGTKRRHRSCKVCALFKVKPRKFTKYFCPECSTGNRCTYLSNIAREGRDKTCFQIWHADWSSGNDIPRALLQEHKIRNRPPPSHPGKKRGRTAQEHRRSMGGDEDGAAASEVGAGESGDADSAAEADDEF</sequence>
<feature type="compositionally biased region" description="Acidic residues" evidence="1">
    <location>
        <begin position="277"/>
        <end position="289"/>
    </location>
</feature>
<feature type="region of interest" description="Disordered" evidence="1">
    <location>
        <begin position="92"/>
        <end position="141"/>
    </location>
</feature>
<dbReference type="Pfam" id="PF13843">
    <property type="entry name" value="DDE_Tnp_1_7"/>
    <property type="match status" value="1"/>
</dbReference>
<feature type="domain" description="PiggyBac transposable element-derived protein" evidence="2">
    <location>
        <begin position="24"/>
        <end position="112"/>
    </location>
</feature>
<evidence type="ECO:0000256" key="1">
    <source>
        <dbReference type="SAM" id="MobiDB-lite"/>
    </source>
</evidence>
<dbReference type="PANTHER" id="PTHR46599:SF3">
    <property type="entry name" value="PIGGYBAC TRANSPOSABLE ELEMENT-DERIVED PROTEIN 4"/>
    <property type="match status" value="1"/>
</dbReference>